<gene>
    <name evidence="2" type="ORF">EVAR_97226_1</name>
</gene>
<proteinExistence type="predicted"/>
<evidence type="ECO:0000313" key="2">
    <source>
        <dbReference type="EMBL" id="GBP95282.1"/>
    </source>
</evidence>
<organism evidence="2 3">
    <name type="scientific">Eumeta variegata</name>
    <name type="common">Bagworm moth</name>
    <name type="synonym">Eumeta japonica</name>
    <dbReference type="NCBI Taxonomy" id="151549"/>
    <lineage>
        <taxon>Eukaryota</taxon>
        <taxon>Metazoa</taxon>
        <taxon>Ecdysozoa</taxon>
        <taxon>Arthropoda</taxon>
        <taxon>Hexapoda</taxon>
        <taxon>Insecta</taxon>
        <taxon>Pterygota</taxon>
        <taxon>Neoptera</taxon>
        <taxon>Endopterygota</taxon>
        <taxon>Lepidoptera</taxon>
        <taxon>Glossata</taxon>
        <taxon>Ditrysia</taxon>
        <taxon>Tineoidea</taxon>
        <taxon>Psychidae</taxon>
        <taxon>Oiketicinae</taxon>
        <taxon>Eumeta</taxon>
    </lineage>
</organism>
<name>A0A4C2A650_EUMVA</name>
<dbReference type="EMBL" id="BGZK01002609">
    <property type="protein sequence ID" value="GBP95282.1"/>
    <property type="molecule type" value="Genomic_DNA"/>
</dbReference>
<feature type="region of interest" description="Disordered" evidence="1">
    <location>
        <begin position="87"/>
        <end position="110"/>
    </location>
</feature>
<evidence type="ECO:0000256" key="1">
    <source>
        <dbReference type="SAM" id="MobiDB-lite"/>
    </source>
</evidence>
<sequence>MFRLEYKDLLKQIVYVKKYITAKIIFLAFSGSNNNSFLRTRNTEAAIPNAFSTTRRAREIRYNIHRRNHNFDWNNNPHPSLQLQLQTVSNRTISSRKRRAAEEKKQQAMR</sequence>
<evidence type="ECO:0000313" key="3">
    <source>
        <dbReference type="Proteomes" id="UP000299102"/>
    </source>
</evidence>
<feature type="compositionally biased region" description="Basic and acidic residues" evidence="1">
    <location>
        <begin position="100"/>
        <end position="110"/>
    </location>
</feature>
<dbReference type="Proteomes" id="UP000299102">
    <property type="component" value="Unassembled WGS sequence"/>
</dbReference>
<reference evidence="2 3" key="1">
    <citation type="journal article" date="2019" name="Commun. Biol.">
        <title>The bagworm genome reveals a unique fibroin gene that provides high tensile strength.</title>
        <authorList>
            <person name="Kono N."/>
            <person name="Nakamura H."/>
            <person name="Ohtoshi R."/>
            <person name="Tomita M."/>
            <person name="Numata K."/>
            <person name="Arakawa K."/>
        </authorList>
    </citation>
    <scope>NUCLEOTIDE SEQUENCE [LARGE SCALE GENOMIC DNA]</scope>
</reference>
<accession>A0A4C2A650</accession>
<dbReference type="AlphaFoldDB" id="A0A4C2A650"/>
<comment type="caution">
    <text evidence="2">The sequence shown here is derived from an EMBL/GenBank/DDBJ whole genome shotgun (WGS) entry which is preliminary data.</text>
</comment>
<keyword evidence="3" id="KW-1185">Reference proteome</keyword>
<protein>
    <submittedName>
        <fullName evidence="2">Uncharacterized protein</fullName>
    </submittedName>
</protein>